<dbReference type="EMBL" id="JANFYT010000020">
    <property type="protein sequence ID" value="MCQ4814806.1"/>
    <property type="molecule type" value="Genomic_DNA"/>
</dbReference>
<dbReference type="InterPro" id="IPR051446">
    <property type="entry name" value="HTH_trans_reg/aminotransferase"/>
</dbReference>
<accession>A0AAW5K4K8</accession>
<keyword evidence="5" id="KW-0804">Transcription</keyword>
<evidence type="ECO:0000256" key="1">
    <source>
        <dbReference type="ARBA" id="ARBA00005384"/>
    </source>
</evidence>
<name>A0AAW5K4K8_9BACT</name>
<dbReference type="InterPro" id="IPR000524">
    <property type="entry name" value="Tscrpt_reg_HTH_GntR"/>
</dbReference>
<comment type="caution">
    <text evidence="7">The sequence shown here is derived from an EMBL/GenBank/DDBJ whole genome shotgun (WGS) entry which is preliminary data.</text>
</comment>
<protein>
    <submittedName>
        <fullName evidence="7">PLP-dependent aminotransferase family protein</fullName>
    </submittedName>
</protein>
<dbReference type="PRINTS" id="PR00035">
    <property type="entry name" value="HTHGNTR"/>
</dbReference>
<comment type="similarity">
    <text evidence="1">In the C-terminal section; belongs to the class-I pyridoxal-phosphate-dependent aminotransferase family.</text>
</comment>
<organism evidence="7 8">
    <name type="scientific">Cloacibacillus evryensis</name>
    <dbReference type="NCBI Taxonomy" id="508460"/>
    <lineage>
        <taxon>Bacteria</taxon>
        <taxon>Thermotogati</taxon>
        <taxon>Synergistota</taxon>
        <taxon>Synergistia</taxon>
        <taxon>Synergistales</taxon>
        <taxon>Synergistaceae</taxon>
        <taxon>Cloacibacillus</taxon>
    </lineage>
</organism>
<evidence type="ECO:0000256" key="2">
    <source>
        <dbReference type="ARBA" id="ARBA00022898"/>
    </source>
</evidence>
<dbReference type="GO" id="GO:0003700">
    <property type="term" value="F:DNA-binding transcription factor activity"/>
    <property type="evidence" value="ECO:0007669"/>
    <property type="project" value="InterPro"/>
</dbReference>
<dbReference type="SMART" id="SM00345">
    <property type="entry name" value="HTH_GNTR"/>
    <property type="match status" value="1"/>
</dbReference>
<dbReference type="InterPro" id="IPR015421">
    <property type="entry name" value="PyrdxlP-dep_Trfase_major"/>
</dbReference>
<evidence type="ECO:0000313" key="7">
    <source>
        <dbReference type="EMBL" id="MCQ4814806.1"/>
    </source>
</evidence>
<dbReference type="SUPFAM" id="SSF53383">
    <property type="entry name" value="PLP-dependent transferases"/>
    <property type="match status" value="1"/>
</dbReference>
<dbReference type="Pfam" id="PF00392">
    <property type="entry name" value="GntR"/>
    <property type="match status" value="1"/>
</dbReference>
<keyword evidence="2" id="KW-0663">Pyridoxal phosphate</keyword>
<dbReference type="GO" id="GO:0003677">
    <property type="term" value="F:DNA binding"/>
    <property type="evidence" value="ECO:0007669"/>
    <property type="project" value="UniProtKB-KW"/>
</dbReference>
<evidence type="ECO:0000256" key="4">
    <source>
        <dbReference type="ARBA" id="ARBA00023125"/>
    </source>
</evidence>
<keyword evidence="4" id="KW-0238">DNA-binding</keyword>
<evidence type="ECO:0000313" key="8">
    <source>
        <dbReference type="Proteomes" id="UP001205919"/>
    </source>
</evidence>
<keyword evidence="8" id="KW-1185">Reference proteome</keyword>
<dbReference type="PANTHER" id="PTHR46577">
    <property type="entry name" value="HTH-TYPE TRANSCRIPTIONAL REGULATORY PROTEIN GABR"/>
    <property type="match status" value="1"/>
</dbReference>
<dbReference type="InterPro" id="IPR036388">
    <property type="entry name" value="WH-like_DNA-bd_sf"/>
</dbReference>
<dbReference type="RefSeq" id="WP_256182057.1">
    <property type="nucleotide sequence ID" value="NZ_DBEWVB010000005.1"/>
</dbReference>
<evidence type="ECO:0000256" key="5">
    <source>
        <dbReference type="ARBA" id="ARBA00023163"/>
    </source>
</evidence>
<evidence type="ECO:0000256" key="3">
    <source>
        <dbReference type="ARBA" id="ARBA00023015"/>
    </source>
</evidence>
<dbReference type="AlphaFoldDB" id="A0AAW5K4K8"/>
<feature type="domain" description="HTH gntR-type" evidence="6">
    <location>
        <begin position="14"/>
        <end position="82"/>
    </location>
</feature>
<keyword evidence="7" id="KW-0808">Transferase</keyword>
<dbReference type="GO" id="GO:0008483">
    <property type="term" value="F:transaminase activity"/>
    <property type="evidence" value="ECO:0007669"/>
    <property type="project" value="UniProtKB-KW"/>
</dbReference>
<dbReference type="PROSITE" id="PS50949">
    <property type="entry name" value="HTH_GNTR"/>
    <property type="match status" value="1"/>
</dbReference>
<keyword evidence="7" id="KW-0032">Aminotransferase</keyword>
<evidence type="ECO:0000259" key="6">
    <source>
        <dbReference type="PROSITE" id="PS50949"/>
    </source>
</evidence>
<gene>
    <name evidence="7" type="ORF">NE630_10235</name>
</gene>
<dbReference type="Proteomes" id="UP001205919">
    <property type="component" value="Unassembled WGS sequence"/>
</dbReference>
<sequence>MIFDFIRIENGSDTALWRQIYEQFAAAVDGGRIAPLTRLPSIRELAAGLSVSRSPVENAYERLHLDGYIVSRPKSGCFTAPRRSGGGARRGVKAAGITEARYDLSSGRIDAKNTDISAWRRCLRSALKREDEITSRGDPCGEPELRRQLAAYAYRARGVKCGAGEIITASGTQQLLSLLCRALGGGGRAVLESPGFEQGERVLRDYGWEVSVVPESPETVSRLDDADIFVEIASKRPLSTLAQRTRRRGALAEWARENGRLIVEDDYNGELRYLARPIPAMQPLAPENVVYIGSFSQLLLPSVRVAYMALPARLAESCAAAAGFYDPTSSKIEQLALAEYIREGHLERHLRRCRKTYLRKSRLLSEALGSAFGAAFEWRLLETSTSFTLPLCGKAGKMRQAALMEGVKVDAGRDNILLSFAGIPEEDINGAAAALKRAWERVIRGTIK</sequence>
<keyword evidence="3" id="KW-0805">Transcription regulation</keyword>
<dbReference type="CDD" id="cd07377">
    <property type="entry name" value="WHTH_GntR"/>
    <property type="match status" value="1"/>
</dbReference>
<dbReference type="PANTHER" id="PTHR46577:SF1">
    <property type="entry name" value="HTH-TYPE TRANSCRIPTIONAL REGULATORY PROTEIN GABR"/>
    <property type="match status" value="1"/>
</dbReference>
<dbReference type="Gene3D" id="1.10.10.10">
    <property type="entry name" value="Winged helix-like DNA-binding domain superfamily/Winged helix DNA-binding domain"/>
    <property type="match status" value="1"/>
</dbReference>
<dbReference type="InterPro" id="IPR036390">
    <property type="entry name" value="WH_DNA-bd_sf"/>
</dbReference>
<proteinExistence type="inferred from homology"/>
<dbReference type="SUPFAM" id="SSF46785">
    <property type="entry name" value="Winged helix' DNA-binding domain"/>
    <property type="match status" value="1"/>
</dbReference>
<dbReference type="InterPro" id="IPR015424">
    <property type="entry name" value="PyrdxlP-dep_Trfase"/>
</dbReference>
<reference evidence="7 8" key="1">
    <citation type="submission" date="2022-06" db="EMBL/GenBank/DDBJ databases">
        <title>Isolation of gut microbiota from human fecal samples.</title>
        <authorList>
            <person name="Pamer E.G."/>
            <person name="Barat B."/>
            <person name="Waligurski E."/>
            <person name="Medina S."/>
            <person name="Paddock L."/>
            <person name="Mostad J."/>
        </authorList>
    </citation>
    <scope>NUCLEOTIDE SEQUENCE [LARGE SCALE GENOMIC DNA]</scope>
    <source>
        <strain evidence="7 8">DFI.9.90</strain>
    </source>
</reference>
<dbReference type="CDD" id="cd00609">
    <property type="entry name" value="AAT_like"/>
    <property type="match status" value="1"/>
</dbReference>
<dbReference type="Gene3D" id="3.40.640.10">
    <property type="entry name" value="Type I PLP-dependent aspartate aminotransferase-like (Major domain)"/>
    <property type="match status" value="1"/>
</dbReference>